<dbReference type="PANTHER" id="PTHR43312:SF1">
    <property type="entry name" value="NADP-DEPENDENT OXIDOREDUCTASE DOMAIN-CONTAINING PROTEIN"/>
    <property type="match status" value="1"/>
</dbReference>
<reference evidence="2 3" key="1">
    <citation type="submission" date="2022-04" db="EMBL/GenBank/DDBJ databases">
        <title>Mechanism of arsenic methylation and mitigation arsenic toxicity by Bacillus sp. LH14 from an Arsenic-Contaminated Paddy Soil.</title>
        <authorList>
            <person name="Wang D."/>
        </authorList>
    </citation>
    <scope>NUCLEOTIDE SEQUENCE [LARGE SCALE GENOMIC DNA]</scope>
    <source>
        <strain evidence="2 3">LH14</strain>
    </source>
</reference>
<protein>
    <submittedName>
        <fullName evidence="2">Aldo/keto reductase</fullName>
    </submittedName>
</protein>
<proteinExistence type="predicted"/>
<dbReference type="Proteomes" id="UP000830639">
    <property type="component" value="Chromosome"/>
</dbReference>
<dbReference type="Gene3D" id="3.20.20.100">
    <property type="entry name" value="NADP-dependent oxidoreductase domain"/>
    <property type="match status" value="1"/>
</dbReference>
<dbReference type="Pfam" id="PF00248">
    <property type="entry name" value="Aldo_ket_red"/>
    <property type="match status" value="1"/>
</dbReference>
<dbReference type="CDD" id="cd19086">
    <property type="entry name" value="AKR_AKR11C1"/>
    <property type="match status" value="1"/>
</dbReference>
<sequence length="303" mass="34808">MKKRKLGSTLLEISEIGLGCMSLGTEENEAISTIHAAIDAGINYFDTADLYDFGKNEEIVGKALKGRRDQVVIATKVGNRWNNSNDNKWYWDPSRAYMKEAVKDSLRRLNTDYIDYYQLHGGTIEDQYEEIIFTFDELVKEGLIRHYGISSIRPNVINRFVNHSSIQGVMMQYNVLERRPEEFFPLFEKHNISVIARGSVAKGLLTSKWEKKLSNKGYMSYSEQECNETIQKLLQLLNEEQSLHSLALQYVLSHKAVSSLAVGARNKEQLLDNLNAYFAKPLNAQQIAQIKEISLLMKYEEHR</sequence>
<evidence type="ECO:0000313" key="2">
    <source>
        <dbReference type="EMBL" id="UPM55877.1"/>
    </source>
</evidence>
<organism evidence="2 3">
    <name type="scientific">Gottfriedia acidiceleris</name>
    <dbReference type="NCBI Taxonomy" id="371036"/>
    <lineage>
        <taxon>Bacteria</taxon>
        <taxon>Bacillati</taxon>
        <taxon>Bacillota</taxon>
        <taxon>Bacilli</taxon>
        <taxon>Bacillales</taxon>
        <taxon>Bacillaceae</taxon>
        <taxon>Gottfriedia</taxon>
    </lineage>
</organism>
<dbReference type="PANTHER" id="PTHR43312">
    <property type="entry name" value="D-THREO-ALDOSE 1-DEHYDROGENASE"/>
    <property type="match status" value="1"/>
</dbReference>
<dbReference type="InterPro" id="IPR053135">
    <property type="entry name" value="AKR2_Oxidoreductase"/>
</dbReference>
<feature type="domain" description="NADP-dependent oxidoreductase" evidence="1">
    <location>
        <begin position="15"/>
        <end position="293"/>
    </location>
</feature>
<evidence type="ECO:0000259" key="1">
    <source>
        <dbReference type="Pfam" id="PF00248"/>
    </source>
</evidence>
<keyword evidence="3" id="KW-1185">Reference proteome</keyword>
<dbReference type="RefSeq" id="WP_248268839.1">
    <property type="nucleotide sequence ID" value="NZ_CP096034.1"/>
</dbReference>
<dbReference type="SUPFAM" id="SSF51430">
    <property type="entry name" value="NAD(P)-linked oxidoreductase"/>
    <property type="match status" value="1"/>
</dbReference>
<gene>
    <name evidence="2" type="ORF">MY490_08620</name>
</gene>
<dbReference type="InterPro" id="IPR023210">
    <property type="entry name" value="NADP_OxRdtase_dom"/>
</dbReference>
<evidence type="ECO:0000313" key="3">
    <source>
        <dbReference type="Proteomes" id="UP000830639"/>
    </source>
</evidence>
<accession>A0ABY4JTA6</accession>
<name>A0ABY4JTA6_9BACI</name>
<dbReference type="InterPro" id="IPR036812">
    <property type="entry name" value="NAD(P)_OxRdtase_dom_sf"/>
</dbReference>
<dbReference type="EMBL" id="CP096034">
    <property type="protein sequence ID" value="UPM55877.1"/>
    <property type="molecule type" value="Genomic_DNA"/>
</dbReference>